<proteinExistence type="predicted"/>
<evidence type="ECO:0000256" key="1">
    <source>
        <dbReference type="ARBA" id="ARBA00023002"/>
    </source>
</evidence>
<dbReference type="RefSeq" id="WP_150798410.1">
    <property type="nucleotide sequence ID" value="NZ_CABVHU010000006.1"/>
</dbReference>
<keyword evidence="1 2" id="KW-0560">Oxidoreductase</keyword>
<reference evidence="2 3" key="1">
    <citation type="submission" date="2019-09" db="EMBL/GenBank/DDBJ databases">
        <authorList>
            <person name="Chandra G."/>
            <person name="Truman W A."/>
        </authorList>
    </citation>
    <scope>NUCLEOTIDE SEQUENCE [LARGE SCALE GENOMIC DNA]</scope>
    <source>
        <strain evidence="2">PS833</strain>
    </source>
</reference>
<dbReference type="GO" id="GO:0050660">
    <property type="term" value="F:flavin adenine dinucleotide binding"/>
    <property type="evidence" value="ECO:0007669"/>
    <property type="project" value="TreeGrafter"/>
</dbReference>
<dbReference type="PANTHER" id="PTHR43539:SF68">
    <property type="entry name" value="FLAVIN-BINDING MONOOXYGENASE-LIKE PROTEIN (AFU_ORTHOLOGUE AFUA_4G09220)"/>
    <property type="match status" value="1"/>
</dbReference>
<dbReference type="GO" id="GO:0004324">
    <property type="term" value="F:ferredoxin-NADP+ reductase activity"/>
    <property type="evidence" value="ECO:0007669"/>
    <property type="project" value="UniProtKB-EC"/>
</dbReference>
<dbReference type="OrthoDB" id="9773233at2"/>
<organism evidence="2 3">
    <name type="scientific">Pseudomonas fluorescens</name>
    <dbReference type="NCBI Taxonomy" id="294"/>
    <lineage>
        <taxon>Bacteria</taxon>
        <taxon>Pseudomonadati</taxon>
        <taxon>Pseudomonadota</taxon>
        <taxon>Gammaproteobacteria</taxon>
        <taxon>Pseudomonadales</taxon>
        <taxon>Pseudomonadaceae</taxon>
        <taxon>Pseudomonas</taxon>
    </lineage>
</organism>
<name>A0A5E7D6F9_PSEFL</name>
<dbReference type="Proteomes" id="UP000409037">
    <property type="component" value="Unassembled WGS sequence"/>
</dbReference>
<dbReference type="SUPFAM" id="SSF51905">
    <property type="entry name" value="FAD/NAD(P)-binding domain"/>
    <property type="match status" value="1"/>
</dbReference>
<evidence type="ECO:0000313" key="3">
    <source>
        <dbReference type="Proteomes" id="UP000409037"/>
    </source>
</evidence>
<sequence length="608" mass="67776">MVDNDNLTDIVKHWLAAFEKALVEGDRSELEALFLGESYWRDQVALTWDMRQAHGRQQVVDGLLEVQSWTRPSAFSISDILPAPTEVSLLNHQVIEAYIVFKVHHGQGQGLLRLVRDESSRIGSRCFLLGTDILSLNSVSETLGNRVTRERTAPVFPLHGYTPKRQGQYFSEHRVEKKLFENNDPDVLIIGAGHSGMSVGARLDRMGQSYLIIDRGSRLGDSWRNRYESLALHTIGAVNNLPYLKSPEIFPDYVAKNLWADWLEAYGRMMSLNIWLQTDAVSGAFDEGSGRWNICIKQADGSSRVMHPKHIVWATGGIGLNPKPFNAPGLETFKGKVIHSKFYRSGSEFEGQNVLVVGSGTSSFDMCYDLYLRGAKPTMLQRSETSVVPLEEGVRYNRDYLPGGQSLEISDLRRGAGAVYPIIIEILKKETTACNERNAELFAKLRDRGLWIGDGDDGSGWLGKLFKSFKGFHLNMGVLEEIVDGNVQIQQMSEVECFVENGIRLKDGTVKQFDTVVAATGFMNSNEDVAEVFGDEVAARVGPCSGLDETGEPMGLAKPLKQRQFWQVYGGINDCRRLSRHIALQIIAQLKGYVPPLKRSDDGGLTKL</sequence>
<dbReference type="EC" id="1.18.1.2" evidence="2"/>
<dbReference type="Gene3D" id="3.50.50.60">
    <property type="entry name" value="FAD/NAD(P)-binding domain"/>
    <property type="match status" value="1"/>
</dbReference>
<dbReference type="InterPro" id="IPR036188">
    <property type="entry name" value="FAD/NAD-bd_sf"/>
</dbReference>
<dbReference type="PANTHER" id="PTHR43539">
    <property type="entry name" value="FLAVIN-BINDING MONOOXYGENASE-LIKE PROTEIN (AFU_ORTHOLOGUE AFUA_4G09220)"/>
    <property type="match status" value="1"/>
</dbReference>
<dbReference type="InterPro" id="IPR050982">
    <property type="entry name" value="Auxin_biosynth/cation_transpt"/>
</dbReference>
<dbReference type="Pfam" id="PF13738">
    <property type="entry name" value="Pyr_redox_3"/>
    <property type="match status" value="1"/>
</dbReference>
<protein>
    <submittedName>
        <fullName evidence="2">Ferredoxin--NADP reductase</fullName>
        <ecNumber evidence="2">1.18.1.2</ecNumber>
    </submittedName>
</protein>
<accession>A0A5E7D6F9</accession>
<dbReference type="AlphaFoldDB" id="A0A5E7D6F9"/>
<evidence type="ECO:0000313" key="2">
    <source>
        <dbReference type="EMBL" id="VVO03504.1"/>
    </source>
</evidence>
<gene>
    <name evidence="2" type="ORF">PS833_02852</name>
</gene>
<dbReference type="GO" id="GO:0004497">
    <property type="term" value="F:monooxygenase activity"/>
    <property type="evidence" value="ECO:0007669"/>
    <property type="project" value="TreeGrafter"/>
</dbReference>
<dbReference type="EMBL" id="CABVHU010000006">
    <property type="protein sequence ID" value="VVO03504.1"/>
    <property type="molecule type" value="Genomic_DNA"/>
</dbReference>